<dbReference type="EMBL" id="JAACJJ010000028">
    <property type="protein sequence ID" value="KAF5321042.1"/>
    <property type="molecule type" value="Genomic_DNA"/>
</dbReference>
<feature type="transmembrane region" description="Helical" evidence="2">
    <location>
        <begin position="50"/>
        <end position="74"/>
    </location>
</feature>
<accession>A0A8H5F2D4</accession>
<evidence type="ECO:0000313" key="4">
    <source>
        <dbReference type="Proteomes" id="UP000567179"/>
    </source>
</evidence>
<keyword evidence="2" id="KW-1133">Transmembrane helix</keyword>
<comment type="caution">
    <text evidence="3">The sequence shown here is derived from an EMBL/GenBank/DDBJ whole genome shotgun (WGS) entry which is preliminary data.</text>
</comment>
<feature type="transmembrane region" description="Helical" evidence="2">
    <location>
        <begin position="86"/>
        <end position="110"/>
    </location>
</feature>
<evidence type="ECO:0000313" key="3">
    <source>
        <dbReference type="EMBL" id="KAF5321042.1"/>
    </source>
</evidence>
<dbReference type="PANTHER" id="PTHR40465:SF1">
    <property type="entry name" value="DUF6534 DOMAIN-CONTAINING PROTEIN"/>
    <property type="match status" value="1"/>
</dbReference>
<keyword evidence="4" id="KW-1185">Reference proteome</keyword>
<keyword evidence="2" id="KW-0472">Membrane</keyword>
<dbReference type="PANTHER" id="PTHR40465">
    <property type="entry name" value="CHROMOSOME 1, WHOLE GENOME SHOTGUN SEQUENCE"/>
    <property type="match status" value="1"/>
</dbReference>
<sequence length="227" mass="25334">MASNSITIDTTMGAAYIGVVVAAILYGVTFVQSWYYFVMYRKDVWYIKTLVGAIWAAETVHQALISHTVYHYVVTNYNRPKTLDDVVWSVLLEVLFNGLIGLLVQGFLALRVWRHLVNRQHRVADLHLRSGIADFDSRQGTYPDLCRLLLLSGTANSVLATLNARQSIRDLGETSDDLSFSLQTVSKSANAGRSTNISIKIDTMQDFLKDPRRPSDDPTEAGCEATD</sequence>
<evidence type="ECO:0000256" key="1">
    <source>
        <dbReference type="SAM" id="MobiDB-lite"/>
    </source>
</evidence>
<feature type="region of interest" description="Disordered" evidence="1">
    <location>
        <begin position="208"/>
        <end position="227"/>
    </location>
</feature>
<keyword evidence="2" id="KW-0812">Transmembrane</keyword>
<name>A0A8H5F2D4_9AGAR</name>
<gene>
    <name evidence="3" type="ORF">D9619_000277</name>
</gene>
<evidence type="ECO:0000256" key="2">
    <source>
        <dbReference type="SAM" id="Phobius"/>
    </source>
</evidence>
<organism evidence="3 4">
    <name type="scientific">Psilocybe cf. subviscida</name>
    <dbReference type="NCBI Taxonomy" id="2480587"/>
    <lineage>
        <taxon>Eukaryota</taxon>
        <taxon>Fungi</taxon>
        <taxon>Dikarya</taxon>
        <taxon>Basidiomycota</taxon>
        <taxon>Agaricomycotina</taxon>
        <taxon>Agaricomycetes</taxon>
        <taxon>Agaricomycetidae</taxon>
        <taxon>Agaricales</taxon>
        <taxon>Agaricineae</taxon>
        <taxon>Strophariaceae</taxon>
        <taxon>Psilocybe</taxon>
    </lineage>
</organism>
<dbReference type="Proteomes" id="UP000567179">
    <property type="component" value="Unassembled WGS sequence"/>
</dbReference>
<reference evidence="3 4" key="1">
    <citation type="journal article" date="2020" name="ISME J.">
        <title>Uncovering the hidden diversity of litter-decomposition mechanisms in mushroom-forming fungi.</title>
        <authorList>
            <person name="Floudas D."/>
            <person name="Bentzer J."/>
            <person name="Ahren D."/>
            <person name="Johansson T."/>
            <person name="Persson P."/>
            <person name="Tunlid A."/>
        </authorList>
    </citation>
    <scope>NUCLEOTIDE SEQUENCE [LARGE SCALE GENOMIC DNA]</scope>
    <source>
        <strain evidence="3 4">CBS 101986</strain>
    </source>
</reference>
<proteinExistence type="predicted"/>
<dbReference type="AlphaFoldDB" id="A0A8H5F2D4"/>
<feature type="transmembrane region" description="Helical" evidence="2">
    <location>
        <begin position="15"/>
        <end position="38"/>
    </location>
</feature>
<protein>
    <submittedName>
        <fullName evidence="3">Uncharacterized protein</fullName>
    </submittedName>
</protein>
<dbReference type="OrthoDB" id="3263055at2759"/>